<evidence type="ECO:0000256" key="4">
    <source>
        <dbReference type="ARBA" id="ARBA00022692"/>
    </source>
</evidence>
<dbReference type="PANTHER" id="PTHR33452">
    <property type="entry name" value="OXIDOREDUCTASE CATD-RELATED"/>
    <property type="match status" value="1"/>
</dbReference>
<evidence type="ECO:0000313" key="8">
    <source>
        <dbReference type="Proteomes" id="UP000234752"/>
    </source>
</evidence>
<keyword evidence="8" id="KW-1185">Reference proteome</keyword>
<comment type="subcellular location">
    <subcellularLocation>
        <location evidence="1">Cell membrane</location>
        <topology evidence="1">Multi-pass membrane protein</topology>
    </subcellularLocation>
</comment>
<evidence type="ECO:0000256" key="1">
    <source>
        <dbReference type="ARBA" id="ARBA00004651"/>
    </source>
</evidence>
<accession>A0A2K9NB57</accession>
<dbReference type="RefSeq" id="WP_102112072.1">
    <property type="nucleotide sequence ID" value="NZ_BMGN01000002.1"/>
</dbReference>
<evidence type="ECO:0000256" key="5">
    <source>
        <dbReference type="ARBA" id="ARBA00022989"/>
    </source>
</evidence>
<comment type="similarity">
    <text evidence="2">Belongs to the DoxX family.</text>
</comment>
<dbReference type="KEGG" id="ncb:C0V82_09170"/>
<dbReference type="PANTHER" id="PTHR33452:SF1">
    <property type="entry name" value="INNER MEMBRANE PROTEIN YPHA-RELATED"/>
    <property type="match status" value="1"/>
</dbReference>
<name>A0A2K9NB57_9PROT</name>
<keyword evidence="5" id="KW-1133">Transmembrane helix</keyword>
<reference evidence="7 8" key="1">
    <citation type="submission" date="2017-12" db="EMBL/GenBank/DDBJ databases">
        <title>Genomes of bacteria within cyanobacterial aggregates.</title>
        <authorList>
            <person name="Cai H."/>
        </authorList>
    </citation>
    <scope>NUCLEOTIDE SEQUENCE [LARGE SCALE GENOMIC DNA]</scope>
    <source>
        <strain evidence="7 8">TH16</strain>
    </source>
</reference>
<evidence type="ECO:0000256" key="3">
    <source>
        <dbReference type="ARBA" id="ARBA00022475"/>
    </source>
</evidence>
<dbReference type="InterPro" id="IPR032808">
    <property type="entry name" value="DoxX"/>
</dbReference>
<dbReference type="EMBL" id="CP025611">
    <property type="protein sequence ID" value="AUN30383.1"/>
    <property type="molecule type" value="Genomic_DNA"/>
</dbReference>
<evidence type="ECO:0000256" key="2">
    <source>
        <dbReference type="ARBA" id="ARBA00006679"/>
    </source>
</evidence>
<dbReference type="AlphaFoldDB" id="A0A2K9NB57"/>
<organism evidence="7 8">
    <name type="scientific">Niveispirillum cyanobacteriorum</name>
    <dbReference type="NCBI Taxonomy" id="1612173"/>
    <lineage>
        <taxon>Bacteria</taxon>
        <taxon>Pseudomonadati</taxon>
        <taxon>Pseudomonadota</taxon>
        <taxon>Alphaproteobacteria</taxon>
        <taxon>Rhodospirillales</taxon>
        <taxon>Azospirillaceae</taxon>
        <taxon>Niveispirillum</taxon>
    </lineage>
</organism>
<gene>
    <name evidence="7" type="ORF">C0V82_09170</name>
</gene>
<dbReference type="InterPro" id="IPR051907">
    <property type="entry name" value="DoxX-like_oxidoreductase"/>
</dbReference>
<keyword evidence="3" id="KW-1003">Cell membrane</keyword>
<keyword evidence="4" id="KW-0812">Transmembrane</keyword>
<dbReference type="GO" id="GO:0005886">
    <property type="term" value="C:plasma membrane"/>
    <property type="evidence" value="ECO:0007669"/>
    <property type="project" value="UniProtKB-SubCell"/>
</dbReference>
<dbReference type="Proteomes" id="UP000234752">
    <property type="component" value="Chromosome eg_1"/>
</dbReference>
<dbReference type="OrthoDB" id="7366864at2"/>
<evidence type="ECO:0000313" key="7">
    <source>
        <dbReference type="EMBL" id="AUN30383.1"/>
    </source>
</evidence>
<keyword evidence="6" id="KW-0472">Membrane</keyword>
<dbReference type="Pfam" id="PF07681">
    <property type="entry name" value="DoxX"/>
    <property type="match status" value="1"/>
</dbReference>
<sequence>MIRSTLRLLVDPGPTVGAALPVRWGGAVLLLLGRLWLAWPFATAGWHRVFTWDSQAFLFTDVHPVPFLPAVIAAPLTTGAEIVLSLLLALGLAGRVGAAGLAVMSAVLFLVIGRTPEGIENGIAIAAEQIPWIMVGLVLFLTGPGLLSLDAALRGLWRRLLDPVLTAR</sequence>
<protein>
    <submittedName>
        <fullName evidence="7">Uncharacterized protein</fullName>
    </submittedName>
</protein>
<proteinExistence type="inferred from homology"/>
<evidence type="ECO:0000256" key="6">
    <source>
        <dbReference type="ARBA" id="ARBA00023136"/>
    </source>
</evidence>